<name>A0ABR3MUP5_9TELE</name>
<gene>
    <name evidence="1" type="ORF">QQF64_033711</name>
</gene>
<evidence type="ECO:0000313" key="2">
    <source>
        <dbReference type="Proteomes" id="UP001558613"/>
    </source>
</evidence>
<dbReference type="Proteomes" id="UP001558613">
    <property type="component" value="Unassembled WGS sequence"/>
</dbReference>
<accession>A0ABR3MUP5</accession>
<keyword evidence="2" id="KW-1185">Reference proteome</keyword>
<reference evidence="1 2" key="1">
    <citation type="submission" date="2023-09" db="EMBL/GenBank/DDBJ databases">
        <authorList>
            <person name="Wang M."/>
        </authorList>
    </citation>
    <scope>NUCLEOTIDE SEQUENCE [LARGE SCALE GENOMIC DNA]</scope>
    <source>
        <strain evidence="1">GT-2023</strain>
        <tissue evidence="1">Liver</tissue>
    </source>
</reference>
<sequence>MRRCGGGSGRLESRVLHPSIPFGVLFRVKSQTKTGERWKLHLFQSSLCRKARDGAFVVGKRKKVLDALSIVKIIIPTVTLMIHPSPPATSPRTTALLSPSPPASPFVPCVREYENPYNETILADGKRAPRAALATKTAQLCE</sequence>
<evidence type="ECO:0000313" key="1">
    <source>
        <dbReference type="EMBL" id="KAL1268348.1"/>
    </source>
</evidence>
<proteinExistence type="predicted"/>
<protein>
    <submittedName>
        <fullName evidence="1">Uncharacterized protein</fullName>
    </submittedName>
</protein>
<dbReference type="EMBL" id="JAYMGO010000009">
    <property type="protein sequence ID" value="KAL1268348.1"/>
    <property type="molecule type" value="Genomic_DNA"/>
</dbReference>
<organism evidence="1 2">
    <name type="scientific">Cirrhinus molitorella</name>
    <name type="common">mud carp</name>
    <dbReference type="NCBI Taxonomy" id="172907"/>
    <lineage>
        <taxon>Eukaryota</taxon>
        <taxon>Metazoa</taxon>
        <taxon>Chordata</taxon>
        <taxon>Craniata</taxon>
        <taxon>Vertebrata</taxon>
        <taxon>Euteleostomi</taxon>
        <taxon>Actinopterygii</taxon>
        <taxon>Neopterygii</taxon>
        <taxon>Teleostei</taxon>
        <taxon>Ostariophysi</taxon>
        <taxon>Cypriniformes</taxon>
        <taxon>Cyprinidae</taxon>
        <taxon>Labeoninae</taxon>
        <taxon>Labeonini</taxon>
        <taxon>Cirrhinus</taxon>
    </lineage>
</organism>
<comment type="caution">
    <text evidence="1">The sequence shown here is derived from an EMBL/GenBank/DDBJ whole genome shotgun (WGS) entry which is preliminary data.</text>
</comment>